<dbReference type="PANTHER" id="PTHR30572">
    <property type="entry name" value="MEMBRANE COMPONENT OF TRANSPORTER-RELATED"/>
    <property type="match status" value="1"/>
</dbReference>
<feature type="domain" description="ABC3 transporter permease C-terminal" evidence="8">
    <location>
        <begin position="742"/>
        <end position="847"/>
    </location>
</feature>
<dbReference type="RefSeq" id="WP_073112834.1">
    <property type="nucleotide sequence ID" value="NZ_FQZY01000073.1"/>
</dbReference>
<keyword evidence="2" id="KW-1003">Cell membrane</keyword>
<keyword evidence="10" id="KW-1185">Reference proteome</keyword>
<feature type="transmembrane region" description="Helical" evidence="7">
    <location>
        <begin position="276"/>
        <end position="298"/>
    </location>
</feature>
<dbReference type="Pfam" id="PF02687">
    <property type="entry name" value="FtsX"/>
    <property type="match status" value="2"/>
</dbReference>
<feature type="transmembrane region" description="Helical" evidence="7">
    <location>
        <begin position="444"/>
        <end position="464"/>
    </location>
</feature>
<keyword evidence="3 7" id="KW-0812">Transmembrane</keyword>
<feature type="transmembrane region" description="Helical" evidence="7">
    <location>
        <begin position="368"/>
        <end position="390"/>
    </location>
</feature>
<comment type="similarity">
    <text evidence="6">Belongs to the ABC-4 integral membrane protein family.</text>
</comment>
<feature type="transmembrane region" description="Helical" evidence="7">
    <location>
        <begin position="829"/>
        <end position="848"/>
    </location>
</feature>
<evidence type="ECO:0000256" key="2">
    <source>
        <dbReference type="ARBA" id="ARBA00022475"/>
    </source>
</evidence>
<feature type="transmembrane region" description="Helical" evidence="7">
    <location>
        <begin position="26"/>
        <end position="50"/>
    </location>
</feature>
<dbReference type="InterPro" id="IPR003838">
    <property type="entry name" value="ABC3_permease_C"/>
</dbReference>
<dbReference type="OrthoDB" id="1694171at2"/>
<feature type="domain" description="ABC3 transporter permease C-terminal" evidence="8">
    <location>
        <begin position="283"/>
        <end position="403"/>
    </location>
</feature>
<gene>
    <name evidence="9" type="ORF">SAMN02745243_03516</name>
</gene>
<feature type="transmembrane region" description="Helical" evidence="7">
    <location>
        <begin position="735"/>
        <end position="760"/>
    </location>
</feature>
<comment type="subcellular location">
    <subcellularLocation>
        <location evidence="1">Cell membrane</location>
        <topology evidence="1">Multi-pass membrane protein</topology>
    </subcellularLocation>
</comment>
<reference evidence="9 10" key="1">
    <citation type="submission" date="2016-11" db="EMBL/GenBank/DDBJ databases">
        <authorList>
            <person name="Jaros S."/>
            <person name="Januszkiewicz K."/>
            <person name="Wedrychowicz H."/>
        </authorList>
    </citation>
    <scope>NUCLEOTIDE SEQUENCE [LARGE SCALE GENOMIC DNA]</scope>
    <source>
        <strain evidence="9 10">DSM 15480</strain>
    </source>
</reference>
<evidence type="ECO:0000256" key="4">
    <source>
        <dbReference type="ARBA" id="ARBA00022989"/>
    </source>
</evidence>
<accession>A0A1M6UIW0</accession>
<evidence type="ECO:0000256" key="7">
    <source>
        <dbReference type="SAM" id="Phobius"/>
    </source>
</evidence>
<name>A0A1M6UIW0_9FIRM</name>
<dbReference type="PANTHER" id="PTHR30572:SF4">
    <property type="entry name" value="ABC TRANSPORTER PERMEASE YTRF"/>
    <property type="match status" value="1"/>
</dbReference>
<dbReference type="AlphaFoldDB" id="A0A1M6UIW0"/>
<evidence type="ECO:0000256" key="3">
    <source>
        <dbReference type="ARBA" id="ARBA00022692"/>
    </source>
</evidence>
<dbReference type="InterPro" id="IPR050250">
    <property type="entry name" value="Macrolide_Exporter_MacB"/>
</dbReference>
<sequence length="867" mass="97396">MRRVSNKAFIRKLADKSFRASRTRNIIAVVAIALTATLFTTLFTIGIGTIENFQQQTMRQAGGDSHGVIKDISPQMYEKMSQDPSVKECADTMLVAYSVENPEFLKRHVEAWYYPEYHYPHCFVDILDGRAPQKADEILLDEESMNLLGLELKAGQKVTLQMKIRSSADAVTERTFTVSGVTKSDPALNVGFAIVSEAYRGKYADELVYTYDQDGSTTGTVRMDVNFANSFSIQKKLERVIENSGYSSDETDPDYVASNANWAYVSDGGETDPVTAGAAIGGLILIILTGYLIIYNIFQISVIRDIRYYGLLKTIGTTGRQIRTIIRRQAFVLGFIGIPLGLIGGFIMGKAVVPRVMEVSAYGSDSVAVSMSPSIFIGAAAFSLLTIWISTGKPARIAAKVSPVEAVRFTEQSGRRKNKKRSTDGGKLWRMAFSNLGRNRKKTVLVILSLSLALVLLNSVFTVADSFDMNTYLKKFVSYDFQIANARYFGMDPYRGISEDEVQEEKLSESLIESCKEQDGFQEGGRIYETDGCVGLRKDSWKVPSYVPTDENGVAGKYWNGQFSTLNLMDEENYRVSFYGIEDFYYSRLEVWKGEKDWQTIREKMKTGKYVIATVEPDDNGFVEKEEVWLLPGDKVTLTYGGGQQREFEVLSVVKTDYWSMTNRLNGNFKFYVPAELFKEMASDQYLMSYGFDVDDDKEQAVSDFLTFYTTQEEPLMDFTSRQSYIEQFARLTQLFTLVGGILAMVVGVIGVLNFINTILTGIVTRQREFAMLEAVGMTKKQLGKMLMLEGLYYAVLTIVISLVFGSVFSVTALRLLIGGMWFLKYHFVIWPMAVTFPILLILGVLVPKAVLRFEKKKSVVEIITNL</sequence>
<protein>
    <submittedName>
        <fullName evidence="9">Putative ABC transport system permease protein</fullName>
    </submittedName>
</protein>
<evidence type="ECO:0000259" key="8">
    <source>
        <dbReference type="Pfam" id="PF02687"/>
    </source>
</evidence>
<dbReference type="EMBL" id="FQZY01000073">
    <property type="protein sequence ID" value="SHK69111.1"/>
    <property type="molecule type" value="Genomic_DNA"/>
</dbReference>
<organism evidence="9 10">
    <name type="scientific">Hespellia stercorisuis DSM 15480</name>
    <dbReference type="NCBI Taxonomy" id="1121950"/>
    <lineage>
        <taxon>Bacteria</taxon>
        <taxon>Bacillati</taxon>
        <taxon>Bacillota</taxon>
        <taxon>Clostridia</taxon>
        <taxon>Lachnospirales</taxon>
        <taxon>Lachnospiraceae</taxon>
        <taxon>Hespellia</taxon>
    </lineage>
</organism>
<evidence type="ECO:0000256" key="1">
    <source>
        <dbReference type="ARBA" id="ARBA00004651"/>
    </source>
</evidence>
<dbReference type="GO" id="GO:0022857">
    <property type="term" value="F:transmembrane transporter activity"/>
    <property type="evidence" value="ECO:0007669"/>
    <property type="project" value="TreeGrafter"/>
</dbReference>
<proteinExistence type="inferred from homology"/>
<dbReference type="STRING" id="1121950.SAMN02745243_03516"/>
<keyword evidence="4 7" id="KW-1133">Transmembrane helix</keyword>
<keyword evidence="5 7" id="KW-0472">Membrane</keyword>
<dbReference type="Proteomes" id="UP000184301">
    <property type="component" value="Unassembled WGS sequence"/>
</dbReference>
<feature type="transmembrane region" description="Helical" evidence="7">
    <location>
        <begin position="330"/>
        <end position="348"/>
    </location>
</feature>
<evidence type="ECO:0000256" key="5">
    <source>
        <dbReference type="ARBA" id="ARBA00023136"/>
    </source>
</evidence>
<evidence type="ECO:0000313" key="9">
    <source>
        <dbReference type="EMBL" id="SHK69111.1"/>
    </source>
</evidence>
<evidence type="ECO:0000313" key="10">
    <source>
        <dbReference type="Proteomes" id="UP000184301"/>
    </source>
</evidence>
<evidence type="ECO:0000256" key="6">
    <source>
        <dbReference type="ARBA" id="ARBA00038076"/>
    </source>
</evidence>
<dbReference type="GO" id="GO:0005886">
    <property type="term" value="C:plasma membrane"/>
    <property type="evidence" value="ECO:0007669"/>
    <property type="project" value="UniProtKB-SubCell"/>
</dbReference>
<feature type="transmembrane region" description="Helical" evidence="7">
    <location>
        <begin position="791"/>
        <end position="817"/>
    </location>
</feature>